<dbReference type="EMBL" id="GL385398">
    <property type="protein sequence ID" value="EJT73880.1"/>
    <property type="molecule type" value="Genomic_DNA"/>
</dbReference>
<sequence length="222" mass="24493">MERPVHVTSARPPPPPPAGTKYGTCRSHKPYRRRSSYHQAPRRTASKNRPRPVVARIAAILLVLGALTVASLAQYSPFGWLLGQETPTRAVSMSEPSSPLVSAVGGQVGELRVRQYNLSLGQRWVNPDGGGWWPRTTCNGRFSCPVLHAEEGEILRISLLNKPISQEYPLVWYWKRAMSTSCCKSHTPGMQPLHQPVGPPLAFLPSLPLASSVRGDDGFNRR</sequence>
<evidence type="ECO:0000256" key="1">
    <source>
        <dbReference type="SAM" id="MobiDB-lite"/>
    </source>
</evidence>
<evidence type="ECO:0000313" key="5">
    <source>
        <dbReference type="Proteomes" id="UP000006039"/>
    </source>
</evidence>
<dbReference type="InterPro" id="IPR008972">
    <property type="entry name" value="Cupredoxin"/>
</dbReference>
<reference evidence="3" key="3">
    <citation type="submission" date="2010-09" db="EMBL/GenBank/DDBJ databases">
        <title>Annotation of Gaeumannomyces graminis var. tritici R3-111a-1.</title>
        <authorList>
            <consortium name="The Broad Institute Genome Sequencing Platform"/>
            <person name="Ma L.-J."/>
            <person name="Dead R."/>
            <person name="Young S.K."/>
            <person name="Zeng Q."/>
            <person name="Gargeya S."/>
            <person name="Fitzgerald M."/>
            <person name="Haas B."/>
            <person name="Abouelleil A."/>
            <person name="Alvarado L."/>
            <person name="Arachchi H.M."/>
            <person name="Berlin A."/>
            <person name="Brown A."/>
            <person name="Chapman S.B."/>
            <person name="Chen Z."/>
            <person name="Dunbar C."/>
            <person name="Freedman E."/>
            <person name="Gearin G."/>
            <person name="Gellesch M."/>
            <person name="Goldberg J."/>
            <person name="Griggs A."/>
            <person name="Gujja S."/>
            <person name="Heiman D."/>
            <person name="Howarth C."/>
            <person name="Larson L."/>
            <person name="Lui A."/>
            <person name="MacDonald P.J.P."/>
            <person name="Mehta T."/>
            <person name="Montmayeur A."/>
            <person name="Murphy C."/>
            <person name="Neiman D."/>
            <person name="Pearson M."/>
            <person name="Priest M."/>
            <person name="Roberts A."/>
            <person name="Saif S."/>
            <person name="Shea T."/>
            <person name="Shenoy N."/>
            <person name="Sisk P."/>
            <person name="Stolte C."/>
            <person name="Sykes S."/>
            <person name="Yandava C."/>
            <person name="Wortman J."/>
            <person name="Nusbaum C."/>
            <person name="Birren B."/>
        </authorList>
    </citation>
    <scope>NUCLEOTIDE SEQUENCE</scope>
    <source>
        <strain evidence="3">R3-111a-1</strain>
    </source>
</reference>
<evidence type="ECO:0000313" key="4">
    <source>
        <dbReference type="EnsemblFungi" id="EJT73880"/>
    </source>
</evidence>
<proteinExistence type="predicted"/>
<feature type="compositionally biased region" description="Basic residues" evidence="1">
    <location>
        <begin position="26"/>
        <end position="49"/>
    </location>
</feature>
<dbReference type="EnsemblFungi" id="EJT73880">
    <property type="protein sequence ID" value="EJT73880"/>
    <property type="gene ID" value="GGTG_07734"/>
</dbReference>
<keyword evidence="2" id="KW-1133">Transmembrane helix</keyword>
<dbReference type="HOGENOM" id="CLU_1245441_0_0_1"/>
<feature type="region of interest" description="Disordered" evidence="1">
    <location>
        <begin position="1"/>
        <end position="49"/>
    </location>
</feature>
<keyword evidence="2" id="KW-0812">Transmembrane</keyword>
<accession>J3P2I8</accession>
<feature type="transmembrane region" description="Helical" evidence="2">
    <location>
        <begin position="53"/>
        <end position="73"/>
    </location>
</feature>
<protein>
    <submittedName>
        <fullName evidence="3 4">Uncharacterized protein</fullName>
    </submittedName>
</protein>
<dbReference type="GeneID" id="20348192"/>
<name>J3P2I8_GAET3</name>
<dbReference type="RefSeq" id="XP_009223824.1">
    <property type="nucleotide sequence ID" value="XM_009225560.1"/>
</dbReference>
<dbReference type="AlphaFoldDB" id="J3P2I8"/>
<organism evidence="3">
    <name type="scientific">Gaeumannomyces tritici (strain R3-111a-1)</name>
    <name type="common">Wheat and barley take-all root rot fungus</name>
    <name type="synonym">Gaeumannomyces graminis var. tritici</name>
    <dbReference type="NCBI Taxonomy" id="644352"/>
    <lineage>
        <taxon>Eukaryota</taxon>
        <taxon>Fungi</taxon>
        <taxon>Dikarya</taxon>
        <taxon>Ascomycota</taxon>
        <taxon>Pezizomycotina</taxon>
        <taxon>Sordariomycetes</taxon>
        <taxon>Sordariomycetidae</taxon>
        <taxon>Magnaporthales</taxon>
        <taxon>Magnaporthaceae</taxon>
        <taxon>Gaeumannomyces</taxon>
    </lineage>
</organism>
<keyword evidence="2" id="KW-0472">Membrane</keyword>
<keyword evidence="5" id="KW-1185">Reference proteome</keyword>
<dbReference type="Proteomes" id="UP000006039">
    <property type="component" value="Unassembled WGS sequence"/>
</dbReference>
<dbReference type="SUPFAM" id="SSF49503">
    <property type="entry name" value="Cupredoxins"/>
    <property type="match status" value="1"/>
</dbReference>
<reference evidence="3" key="2">
    <citation type="submission" date="2010-07" db="EMBL/GenBank/DDBJ databases">
        <authorList>
            <consortium name="The Broad Institute Genome Sequencing Platform"/>
            <consortium name="Broad Institute Genome Sequencing Center for Infectious Disease"/>
            <person name="Ma L.-J."/>
            <person name="Dead R."/>
            <person name="Young S."/>
            <person name="Zeng Q."/>
            <person name="Koehrsen M."/>
            <person name="Alvarado L."/>
            <person name="Berlin A."/>
            <person name="Chapman S.B."/>
            <person name="Chen Z."/>
            <person name="Freedman E."/>
            <person name="Gellesch M."/>
            <person name="Goldberg J."/>
            <person name="Griggs A."/>
            <person name="Gujja S."/>
            <person name="Heilman E.R."/>
            <person name="Heiman D."/>
            <person name="Hepburn T."/>
            <person name="Howarth C."/>
            <person name="Jen D."/>
            <person name="Larson L."/>
            <person name="Mehta T."/>
            <person name="Neiman D."/>
            <person name="Pearson M."/>
            <person name="Roberts A."/>
            <person name="Saif S."/>
            <person name="Shea T."/>
            <person name="Shenoy N."/>
            <person name="Sisk P."/>
            <person name="Stolte C."/>
            <person name="Sykes S."/>
            <person name="Walk T."/>
            <person name="White J."/>
            <person name="Yandava C."/>
            <person name="Haas B."/>
            <person name="Nusbaum C."/>
            <person name="Birren B."/>
        </authorList>
    </citation>
    <scope>NUCLEOTIDE SEQUENCE</scope>
    <source>
        <strain evidence="3">R3-111a-1</strain>
    </source>
</reference>
<dbReference type="OrthoDB" id="2121828at2759"/>
<dbReference type="Gene3D" id="2.60.40.420">
    <property type="entry name" value="Cupredoxins - blue copper proteins"/>
    <property type="match status" value="1"/>
</dbReference>
<gene>
    <name evidence="4" type="primary">20348192</name>
    <name evidence="3" type="ORF">GGTG_07734</name>
</gene>
<dbReference type="VEuPathDB" id="FungiDB:GGTG_07734"/>
<evidence type="ECO:0000256" key="2">
    <source>
        <dbReference type="SAM" id="Phobius"/>
    </source>
</evidence>
<evidence type="ECO:0000313" key="3">
    <source>
        <dbReference type="EMBL" id="EJT73880.1"/>
    </source>
</evidence>
<reference evidence="4" key="4">
    <citation type="journal article" date="2015" name="G3 (Bethesda)">
        <title>Genome sequences of three phytopathogenic species of the Magnaporthaceae family of fungi.</title>
        <authorList>
            <person name="Okagaki L.H."/>
            <person name="Nunes C.C."/>
            <person name="Sailsbery J."/>
            <person name="Clay B."/>
            <person name="Brown D."/>
            <person name="John T."/>
            <person name="Oh Y."/>
            <person name="Young N."/>
            <person name="Fitzgerald M."/>
            <person name="Haas B.J."/>
            <person name="Zeng Q."/>
            <person name="Young S."/>
            <person name="Adiconis X."/>
            <person name="Fan L."/>
            <person name="Levin J.Z."/>
            <person name="Mitchell T.K."/>
            <person name="Okubara P.A."/>
            <person name="Farman M.L."/>
            <person name="Kohn L.M."/>
            <person name="Birren B."/>
            <person name="Ma L.-J."/>
            <person name="Dean R.A."/>
        </authorList>
    </citation>
    <scope>NUCLEOTIDE SEQUENCE</scope>
    <source>
        <strain evidence="4">R3-111a-1</strain>
    </source>
</reference>
<reference evidence="4" key="5">
    <citation type="submission" date="2018-04" db="UniProtKB">
        <authorList>
            <consortium name="EnsemblFungi"/>
        </authorList>
    </citation>
    <scope>IDENTIFICATION</scope>
    <source>
        <strain evidence="4">R3-111a-1</strain>
    </source>
</reference>
<reference evidence="5" key="1">
    <citation type="submission" date="2010-07" db="EMBL/GenBank/DDBJ databases">
        <title>The genome sequence of Gaeumannomyces graminis var. tritici strain R3-111a-1.</title>
        <authorList>
            <consortium name="The Broad Institute Genome Sequencing Platform"/>
            <person name="Ma L.-J."/>
            <person name="Dead R."/>
            <person name="Young S."/>
            <person name="Zeng Q."/>
            <person name="Koehrsen M."/>
            <person name="Alvarado L."/>
            <person name="Berlin A."/>
            <person name="Chapman S.B."/>
            <person name="Chen Z."/>
            <person name="Freedman E."/>
            <person name="Gellesch M."/>
            <person name="Goldberg J."/>
            <person name="Griggs A."/>
            <person name="Gujja S."/>
            <person name="Heilman E.R."/>
            <person name="Heiman D."/>
            <person name="Hepburn T."/>
            <person name="Howarth C."/>
            <person name="Jen D."/>
            <person name="Larson L."/>
            <person name="Mehta T."/>
            <person name="Neiman D."/>
            <person name="Pearson M."/>
            <person name="Roberts A."/>
            <person name="Saif S."/>
            <person name="Shea T."/>
            <person name="Shenoy N."/>
            <person name="Sisk P."/>
            <person name="Stolte C."/>
            <person name="Sykes S."/>
            <person name="Walk T."/>
            <person name="White J."/>
            <person name="Yandava C."/>
            <person name="Haas B."/>
            <person name="Nusbaum C."/>
            <person name="Birren B."/>
        </authorList>
    </citation>
    <scope>NUCLEOTIDE SEQUENCE [LARGE SCALE GENOMIC DNA]</scope>
    <source>
        <strain evidence="5">R3-111a-1</strain>
    </source>
</reference>